<dbReference type="PANTHER" id="PTHR46825:SF11">
    <property type="entry name" value="PENICILLIN-BINDING PROTEIN 4"/>
    <property type="match status" value="1"/>
</dbReference>
<dbReference type="Pfam" id="PF00144">
    <property type="entry name" value="Beta-lactamase"/>
    <property type="match status" value="1"/>
</dbReference>
<sequence>MNTATRKKRVQSFALLILLVVILSVLGACNNEQNKHSSNEEVSPPAPTSISVPVNEADPTSEQDDGKKEKISEKMDDPAMRERFSELDTFLTERKFNGVILFARGEDVLFSRAYGDADMEERVPNTTDTVFRIGSLSKAFTAYAILALQEEGKLNVNDPVSDYIDHPVVNNGMTIHQLVTHTAGLGDYVAEIGQMEQLELIRWTQGVTAQKLLQFALDAQTKPVHPGKGYHYSNTGYVVLGALIEKASGMSYADYVQQRILGPLELNHTGYLEKDRKQEPFAKGYEYDGKAEASPFMEYDASVFYSAGGLYASAEDLHKWGLAILRKEGLSEESYARMLTPEQAVNGEGYGYGWNINDAKGWIYHTGHTVDFTSLIRLKSDQDTIAIFLTNIGDSMQRGGLETKINQMLADFESNLLLQ</sequence>
<keyword evidence="5" id="KW-0378">Hydrolase</keyword>
<feature type="region of interest" description="Disordered" evidence="3">
    <location>
        <begin position="34"/>
        <end position="76"/>
    </location>
</feature>
<name>A0ABW5R622_9BACL</name>
<dbReference type="PANTHER" id="PTHR46825">
    <property type="entry name" value="D-ALANYL-D-ALANINE-CARBOXYPEPTIDASE/ENDOPEPTIDASE AMPH"/>
    <property type="match status" value="1"/>
</dbReference>
<dbReference type="PROSITE" id="PS51257">
    <property type="entry name" value="PROKAR_LIPOPROTEIN"/>
    <property type="match status" value="1"/>
</dbReference>
<accession>A0ABW5R622</accession>
<dbReference type="Gene3D" id="3.40.710.10">
    <property type="entry name" value="DD-peptidase/beta-lactamase superfamily"/>
    <property type="match status" value="1"/>
</dbReference>
<evidence type="ECO:0000256" key="2">
    <source>
        <dbReference type="ARBA" id="ARBA00023136"/>
    </source>
</evidence>
<evidence type="ECO:0000259" key="4">
    <source>
        <dbReference type="Pfam" id="PF00144"/>
    </source>
</evidence>
<dbReference type="EMBL" id="JBHUMM010000002">
    <property type="protein sequence ID" value="MFD2670498.1"/>
    <property type="molecule type" value="Genomic_DNA"/>
</dbReference>
<keyword evidence="2" id="KW-0472">Membrane</keyword>
<proteinExistence type="predicted"/>
<evidence type="ECO:0000256" key="1">
    <source>
        <dbReference type="ARBA" id="ARBA00004370"/>
    </source>
</evidence>
<dbReference type="GO" id="GO:0016787">
    <property type="term" value="F:hydrolase activity"/>
    <property type="evidence" value="ECO:0007669"/>
    <property type="project" value="UniProtKB-KW"/>
</dbReference>
<dbReference type="EC" id="3.-.-.-" evidence="5"/>
<feature type="compositionally biased region" description="Basic and acidic residues" evidence="3">
    <location>
        <begin position="64"/>
        <end position="76"/>
    </location>
</feature>
<evidence type="ECO:0000256" key="3">
    <source>
        <dbReference type="SAM" id="MobiDB-lite"/>
    </source>
</evidence>
<dbReference type="InterPro" id="IPR012338">
    <property type="entry name" value="Beta-lactam/transpept-like"/>
</dbReference>
<organism evidence="5 6">
    <name type="scientific">Marinicrinis sediminis</name>
    <dbReference type="NCBI Taxonomy" id="1652465"/>
    <lineage>
        <taxon>Bacteria</taxon>
        <taxon>Bacillati</taxon>
        <taxon>Bacillota</taxon>
        <taxon>Bacilli</taxon>
        <taxon>Bacillales</taxon>
        <taxon>Paenibacillaceae</taxon>
    </lineage>
</organism>
<evidence type="ECO:0000313" key="6">
    <source>
        <dbReference type="Proteomes" id="UP001597497"/>
    </source>
</evidence>
<comment type="caution">
    <text evidence="5">The sequence shown here is derived from an EMBL/GenBank/DDBJ whole genome shotgun (WGS) entry which is preliminary data.</text>
</comment>
<dbReference type="RefSeq" id="WP_379927970.1">
    <property type="nucleotide sequence ID" value="NZ_JBHUMM010000002.1"/>
</dbReference>
<dbReference type="InterPro" id="IPR050491">
    <property type="entry name" value="AmpC-like"/>
</dbReference>
<dbReference type="SUPFAM" id="SSF56601">
    <property type="entry name" value="beta-lactamase/transpeptidase-like"/>
    <property type="match status" value="1"/>
</dbReference>
<reference evidence="6" key="1">
    <citation type="journal article" date="2019" name="Int. J. Syst. Evol. Microbiol.">
        <title>The Global Catalogue of Microorganisms (GCM) 10K type strain sequencing project: providing services to taxonomists for standard genome sequencing and annotation.</title>
        <authorList>
            <consortium name="The Broad Institute Genomics Platform"/>
            <consortium name="The Broad Institute Genome Sequencing Center for Infectious Disease"/>
            <person name="Wu L."/>
            <person name="Ma J."/>
        </authorList>
    </citation>
    <scope>NUCLEOTIDE SEQUENCE [LARGE SCALE GENOMIC DNA]</scope>
    <source>
        <strain evidence="6">KCTC 33676</strain>
    </source>
</reference>
<evidence type="ECO:0000313" key="5">
    <source>
        <dbReference type="EMBL" id="MFD2670498.1"/>
    </source>
</evidence>
<feature type="domain" description="Beta-lactamase-related" evidence="4">
    <location>
        <begin position="90"/>
        <end position="398"/>
    </location>
</feature>
<protein>
    <submittedName>
        <fullName evidence="5">Serine hydrolase domain-containing protein</fullName>
        <ecNumber evidence="5">3.-.-.-</ecNumber>
    </submittedName>
</protein>
<gene>
    <name evidence="5" type="ORF">ACFSUC_02605</name>
</gene>
<comment type="subcellular location">
    <subcellularLocation>
        <location evidence="1">Membrane</location>
    </subcellularLocation>
</comment>
<dbReference type="Proteomes" id="UP001597497">
    <property type="component" value="Unassembled WGS sequence"/>
</dbReference>
<keyword evidence="6" id="KW-1185">Reference proteome</keyword>
<dbReference type="InterPro" id="IPR001466">
    <property type="entry name" value="Beta-lactam-related"/>
</dbReference>